<evidence type="ECO:0000256" key="5">
    <source>
        <dbReference type="ARBA" id="ARBA00023136"/>
    </source>
</evidence>
<comment type="cofactor">
    <cofactor evidence="11">
        <name>pyruvate</name>
        <dbReference type="ChEBI" id="CHEBI:15361"/>
    </cofactor>
    <text evidence="11">Binds 1 pyruvoyl group covalently per subunit.</text>
</comment>
<feature type="chain" id="PRO_5023309748" description="Phosphatidylserine decarboxylase beta chain" evidence="11">
    <location>
        <begin position="1"/>
        <end position="219"/>
    </location>
</feature>
<evidence type="ECO:0000256" key="12">
    <source>
        <dbReference type="SAM" id="Phobius"/>
    </source>
</evidence>
<accession>A0A139LQL9</accession>
<evidence type="ECO:0000256" key="7">
    <source>
        <dbReference type="ARBA" id="ARBA00023209"/>
    </source>
</evidence>
<keyword evidence="12" id="KW-1133">Transmembrane helix</keyword>
<proteinExistence type="inferred from homology"/>
<evidence type="ECO:0000256" key="4">
    <source>
        <dbReference type="ARBA" id="ARBA00023098"/>
    </source>
</evidence>
<feature type="transmembrane region" description="Helical" evidence="12">
    <location>
        <begin position="38"/>
        <end position="58"/>
    </location>
</feature>
<dbReference type="EMBL" id="LTDF01000051">
    <property type="protein sequence ID" value="KXT53735.1"/>
    <property type="molecule type" value="Genomic_DNA"/>
</dbReference>
<comment type="similarity">
    <text evidence="11">Belongs to the phosphatidylserine decarboxylase family. PSD-A subfamily.</text>
</comment>
<evidence type="ECO:0000313" key="13">
    <source>
        <dbReference type="EMBL" id="KXT53735.1"/>
    </source>
</evidence>
<dbReference type="Pfam" id="PF02666">
    <property type="entry name" value="PS_Dcarbxylase"/>
    <property type="match status" value="1"/>
</dbReference>
<keyword evidence="8 11" id="KW-0456">Lyase</keyword>
<comment type="PTM">
    <text evidence="11">Is synthesized initially as an inactive proenzyme. Formation of the active enzyme involves a self-maturation process in which the active site pyruvoyl group is generated from an internal serine residue via an autocatalytic post-translational modification. Two non-identical subunits are generated from the proenzyme in this reaction, and the pyruvate is formed at the N-terminus of the alpha chain, which is derived from the carboxyl end of the proenzyme. The post-translation cleavage follows an unusual pathway, termed non-hydrolytic serinolysis, in which the side chain hydroxyl group of the serine supplies its oxygen atom to form the C-terminus of the beta chain, while the remainder of the serine residue undergoes an oxidative deamination to produce ammonia and the pyruvoyl prosthetic group on the alpha chain.</text>
</comment>
<keyword evidence="12" id="KW-0812">Transmembrane</keyword>
<sequence>MLDFQNKPIFADNFYSKNKTTYMSRLKKLKKIRIHREGTHTLAGSLLLLLVVNSALYFGLECKVPFYIVAVVSIVLYGMLVNFFRCPIRLFGQEDTEKIVVAPADGRIVVIEEVDENEYFHDRRLMISIFMSVINVHANWYPVDGTVKKVAHHNGKFMKAWLPKASTDNERSTVVIETPEGVEVMARQIAGAMARRIVTYAEPGEDCYIDEHMGFIKFGSRVDVYLPLGTEVFVKMGQTTTGNQTVIAKLK</sequence>
<keyword evidence="4 11" id="KW-0443">Lipid metabolism</keyword>
<dbReference type="GO" id="GO:0005886">
    <property type="term" value="C:plasma membrane"/>
    <property type="evidence" value="ECO:0007669"/>
    <property type="project" value="UniProtKB-SubCell"/>
</dbReference>
<comment type="catalytic activity">
    <reaction evidence="11">
        <text>a 1,2-diacyl-sn-glycero-3-phospho-L-serine + H(+) = a 1,2-diacyl-sn-glycero-3-phosphoethanolamine + CO2</text>
        <dbReference type="Rhea" id="RHEA:20828"/>
        <dbReference type="ChEBI" id="CHEBI:15378"/>
        <dbReference type="ChEBI" id="CHEBI:16526"/>
        <dbReference type="ChEBI" id="CHEBI:57262"/>
        <dbReference type="ChEBI" id="CHEBI:64612"/>
        <dbReference type="EC" id="4.1.1.65"/>
    </reaction>
</comment>
<dbReference type="EC" id="4.1.1.65" evidence="11"/>
<dbReference type="Proteomes" id="UP000070319">
    <property type="component" value="Unassembled WGS sequence"/>
</dbReference>
<dbReference type="InterPro" id="IPR033175">
    <property type="entry name" value="PSD-A"/>
</dbReference>
<dbReference type="UniPathway" id="UPA00558">
    <property type="reaction ID" value="UER00616"/>
</dbReference>
<comment type="function">
    <text evidence="11">Catalyzes the formation of phosphatidylethanolamine (PtdEtn) from phosphatidylserine (PtdSer).</text>
</comment>
<evidence type="ECO:0000256" key="10">
    <source>
        <dbReference type="ARBA" id="ARBA00023317"/>
    </source>
</evidence>
<dbReference type="GO" id="GO:0006646">
    <property type="term" value="P:phosphatidylethanolamine biosynthetic process"/>
    <property type="evidence" value="ECO:0007669"/>
    <property type="project" value="UniProtKB-UniRule"/>
</dbReference>
<evidence type="ECO:0000256" key="2">
    <source>
        <dbReference type="ARBA" id="ARBA00022516"/>
    </source>
</evidence>
<keyword evidence="7 11" id="KW-0594">Phospholipid biosynthesis</keyword>
<dbReference type="PANTHER" id="PTHR35809:SF1">
    <property type="entry name" value="ARCHAETIDYLSERINE DECARBOXYLASE PROENZYME-RELATED"/>
    <property type="match status" value="1"/>
</dbReference>
<keyword evidence="3 11" id="KW-0210">Decarboxylase</keyword>
<evidence type="ECO:0000313" key="14">
    <source>
        <dbReference type="Proteomes" id="UP000070319"/>
    </source>
</evidence>
<feature type="site" description="Cleavage (non-hydrolytic); by autocatalysis" evidence="11">
    <location>
        <begin position="219"/>
        <end position="220"/>
    </location>
</feature>
<dbReference type="InterPro" id="IPR003817">
    <property type="entry name" value="PS_Dcarbxylase"/>
</dbReference>
<keyword evidence="9 11" id="KW-1208">Phospholipid metabolism</keyword>
<dbReference type="HAMAP" id="MF_00664">
    <property type="entry name" value="PS_decarb_PSD_A"/>
    <property type="match status" value="1"/>
</dbReference>
<comment type="caution">
    <text evidence="13">The sequence shown here is derived from an EMBL/GenBank/DDBJ whole genome shotgun (WGS) entry which is preliminary data.</text>
</comment>
<keyword evidence="5 11" id="KW-0472">Membrane</keyword>
<feature type="active site" description="Schiff-base intermediate with substrate; via pyruvic acid" evidence="11">
    <location>
        <position position="220"/>
    </location>
</feature>
<comment type="subcellular location">
    <subcellularLocation>
        <location evidence="11">Cell membrane</location>
        <topology evidence="11">Peripheral membrane protein</topology>
    </subcellularLocation>
</comment>
<reference evidence="13 14" key="1">
    <citation type="submission" date="2016-02" db="EMBL/GenBank/DDBJ databases">
        <authorList>
            <person name="Wen L."/>
            <person name="He K."/>
            <person name="Yang H."/>
        </authorList>
    </citation>
    <scope>NUCLEOTIDE SEQUENCE [LARGE SCALE GENOMIC DNA]</scope>
    <source>
        <strain evidence="13 14">KLE1704</strain>
    </source>
</reference>
<evidence type="ECO:0000256" key="8">
    <source>
        <dbReference type="ARBA" id="ARBA00023239"/>
    </source>
</evidence>
<evidence type="ECO:0000256" key="9">
    <source>
        <dbReference type="ARBA" id="ARBA00023264"/>
    </source>
</evidence>
<keyword evidence="1 11" id="KW-1003">Cell membrane</keyword>
<dbReference type="NCBIfam" id="NF003678">
    <property type="entry name" value="PRK05305.1-2"/>
    <property type="match status" value="1"/>
</dbReference>
<feature type="chain" id="PRO_5023309747" description="Phosphatidylserine decarboxylase alpha chain" evidence="11">
    <location>
        <begin position="220"/>
        <end position="251"/>
    </location>
</feature>
<dbReference type="PATRIC" id="fig|329854.7.peg.1272"/>
<feature type="modified residue" description="Pyruvic acid (Ser); by autocatalysis" evidence="11">
    <location>
        <position position="220"/>
    </location>
</feature>
<keyword evidence="2 11" id="KW-0444">Lipid biosynthesis</keyword>
<gene>
    <name evidence="11" type="primary">psd</name>
    <name evidence="13" type="ORF">HMPREF2531_01258</name>
</gene>
<comment type="pathway">
    <text evidence="11">Phospholipid metabolism; phosphatidylethanolamine biosynthesis; phosphatidylethanolamine from CDP-diacylglycerol: step 2/2.</text>
</comment>
<dbReference type="PANTHER" id="PTHR35809">
    <property type="entry name" value="ARCHAETIDYLSERINE DECARBOXYLASE PROENZYME-RELATED"/>
    <property type="match status" value="1"/>
</dbReference>
<keyword evidence="6 11" id="KW-0865">Zymogen</keyword>
<evidence type="ECO:0000256" key="11">
    <source>
        <dbReference type="HAMAP-Rule" id="MF_00664"/>
    </source>
</evidence>
<evidence type="ECO:0000256" key="6">
    <source>
        <dbReference type="ARBA" id="ARBA00023145"/>
    </source>
</evidence>
<dbReference type="GO" id="GO:0004609">
    <property type="term" value="F:phosphatidylserine decarboxylase activity"/>
    <property type="evidence" value="ECO:0007669"/>
    <property type="project" value="UniProtKB-UniRule"/>
</dbReference>
<dbReference type="AlphaFoldDB" id="A0A139LQL9"/>
<comment type="subunit">
    <text evidence="11">Heterodimer of a large membrane-associated beta subunit and a small pyruvoyl-containing alpha subunit.</text>
</comment>
<evidence type="ECO:0000256" key="3">
    <source>
        <dbReference type="ARBA" id="ARBA00022793"/>
    </source>
</evidence>
<keyword evidence="10 11" id="KW-0670">Pyruvate</keyword>
<evidence type="ECO:0000256" key="1">
    <source>
        <dbReference type="ARBA" id="ARBA00022475"/>
    </source>
</evidence>
<name>A0A139LQL9_9BACE</name>
<organism evidence="13">
    <name type="scientific">Bacteroides intestinalis</name>
    <dbReference type="NCBI Taxonomy" id="329854"/>
    <lineage>
        <taxon>Bacteria</taxon>
        <taxon>Pseudomonadati</taxon>
        <taxon>Bacteroidota</taxon>
        <taxon>Bacteroidia</taxon>
        <taxon>Bacteroidales</taxon>
        <taxon>Bacteroidaceae</taxon>
        <taxon>Bacteroides</taxon>
    </lineage>
</organism>
<feature type="transmembrane region" description="Helical" evidence="12">
    <location>
        <begin position="64"/>
        <end position="84"/>
    </location>
</feature>
<protein>
    <recommendedName>
        <fullName evidence="11">Phosphatidylserine decarboxylase proenzyme</fullName>
        <ecNumber evidence="11">4.1.1.65</ecNumber>
    </recommendedName>
    <component>
        <recommendedName>
            <fullName evidence="11">Phosphatidylserine decarboxylase alpha chain</fullName>
        </recommendedName>
    </component>
    <component>
        <recommendedName>
            <fullName evidence="11">Phosphatidylserine decarboxylase beta chain</fullName>
        </recommendedName>
    </component>
</protein>